<sequence length="121" mass="14021">MELEQEFERCKSWIEDALEYADDTHDIEHIWQGVQEGRFQFWPGKESAIITEFHTYPKRQTLHVFLAGGKLDELLDMWDSMEIYAKATGCASLSVSGRKGWMRALESRGAKYLCTTVVKEL</sequence>
<protein>
    <submittedName>
        <fullName evidence="1">Uncharacterized protein</fullName>
    </submittedName>
</protein>
<evidence type="ECO:0000313" key="1">
    <source>
        <dbReference type="EMBL" id="CAB4138912.1"/>
    </source>
</evidence>
<organism evidence="1">
    <name type="scientific">uncultured Caudovirales phage</name>
    <dbReference type="NCBI Taxonomy" id="2100421"/>
    <lineage>
        <taxon>Viruses</taxon>
        <taxon>Duplodnaviria</taxon>
        <taxon>Heunggongvirae</taxon>
        <taxon>Uroviricota</taxon>
        <taxon>Caudoviricetes</taxon>
        <taxon>Peduoviridae</taxon>
        <taxon>Maltschvirus</taxon>
        <taxon>Maltschvirus maltsch</taxon>
    </lineage>
</organism>
<reference evidence="1" key="1">
    <citation type="submission" date="2020-04" db="EMBL/GenBank/DDBJ databases">
        <authorList>
            <person name="Chiriac C."/>
            <person name="Salcher M."/>
            <person name="Ghai R."/>
            <person name="Kavagutti S V."/>
        </authorList>
    </citation>
    <scope>NUCLEOTIDE SEQUENCE</scope>
</reference>
<accession>A0A6J5LYH2</accession>
<dbReference type="EMBL" id="LR796360">
    <property type="protein sequence ID" value="CAB4138912.1"/>
    <property type="molecule type" value="Genomic_DNA"/>
</dbReference>
<gene>
    <name evidence="1" type="ORF">UFOVP351_3</name>
</gene>
<name>A0A6J5LYH2_9CAUD</name>
<proteinExistence type="predicted"/>